<evidence type="ECO:0000313" key="3">
    <source>
        <dbReference type="Proteomes" id="UP000053958"/>
    </source>
</evidence>
<dbReference type="AlphaFoldDB" id="A0A0F4Z0I3"/>
<dbReference type="EMBL" id="LASV01000084">
    <property type="protein sequence ID" value="KKA23860.1"/>
    <property type="molecule type" value="Genomic_DNA"/>
</dbReference>
<dbReference type="Proteomes" id="UP000053958">
    <property type="component" value="Unassembled WGS sequence"/>
</dbReference>
<feature type="compositionally biased region" description="Acidic residues" evidence="1">
    <location>
        <begin position="124"/>
        <end position="137"/>
    </location>
</feature>
<name>A0A0F4Z0I3_RASE3</name>
<sequence>MPVKWTSENDHILLLKILETHNITVNAAKIAAAWRKSLYTCTVHSWYREYWLTLAAGDADSKPTPRAISERLFKLRHLNGSTSGKLTVSSVGTSSSAPSTPRKPRTPAQAESNGSRKRKRVSDEDTIEPDPDAEDISAEAAAPVKKSSSPAKSVQGVKKEFDEIPLADLDMIEQESPSKRVRKQPPRLNMVVYQDESDEGNLNSSGTEFVPEEGASPVGQENKIKAEDDDWA</sequence>
<feature type="region of interest" description="Disordered" evidence="1">
    <location>
        <begin position="84"/>
        <end position="232"/>
    </location>
</feature>
<proteinExistence type="predicted"/>
<reference evidence="2 3" key="1">
    <citation type="submission" date="2015-04" db="EMBL/GenBank/DDBJ databases">
        <authorList>
            <person name="Heijne W.H."/>
            <person name="Fedorova N.D."/>
            <person name="Nierman W.C."/>
            <person name="Vollebregt A.W."/>
            <person name="Zhao Z."/>
            <person name="Wu L."/>
            <person name="Kumar M."/>
            <person name="Stam H."/>
            <person name="van den Berg M.A."/>
            <person name="Pel H.J."/>
        </authorList>
    </citation>
    <scope>NUCLEOTIDE SEQUENCE [LARGE SCALE GENOMIC DNA]</scope>
    <source>
        <strain evidence="2 3">CBS 393.64</strain>
    </source>
</reference>
<comment type="caution">
    <text evidence="2">The sequence shown here is derived from an EMBL/GenBank/DDBJ whole genome shotgun (WGS) entry which is preliminary data.</text>
</comment>
<organism evidence="2 3">
    <name type="scientific">Rasamsonia emersonii (strain ATCC 16479 / CBS 393.64 / IMI 116815)</name>
    <dbReference type="NCBI Taxonomy" id="1408163"/>
    <lineage>
        <taxon>Eukaryota</taxon>
        <taxon>Fungi</taxon>
        <taxon>Dikarya</taxon>
        <taxon>Ascomycota</taxon>
        <taxon>Pezizomycotina</taxon>
        <taxon>Eurotiomycetes</taxon>
        <taxon>Eurotiomycetidae</taxon>
        <taxon>Eurotiales</taxon>
        <taxon>Trichocomaceae</taxon>
        <taxon>Rasamsonia</taxon>
    </lineage>
</organism>
<dbReference type="STRING" id="1408163.A0A0F4Z0I3"/>
<evidence type="ECO:0000256" key="1">
    <source>
        <dbReference type="SAM" id="MobiDB-lite"/>
    </source>
</evidence>
<evidence type="ECO:0000313" key="2">
    <source>
        <dbReference type="EMBL" id="KKA23860.1"/>
    </source>
</evidence>
<accession>A0A0F4Z0I3</accession>
<feature type="compositionally biased region" description="Low complexity" evidence="1">
    <location>
        <begin position="138"/>
        <end position="154"/>
    </location>
</feature>
<feature type="compositionally biased region" description="Low complexity" evidence="1">
    <location>
        <begin position="84"/>
        <end position="100"/>
    </location>
</feature>
<dbReference type="GeneID" id="25314442"/>
<protein>
    <submittedName>
        <fullName evidence="2">Uncharacterized protein</fullName>
    </submittedName>
</protein>
<keyword evidence="3" id="KW-1185">Reference proteome</keyword>
<dbReference type="RefSeq" id="XP_013330472.1">
    <property type="nucleotide sequence ID" value="XM_013475018.1"/>
</dbReference>
<dbReference type="OrthoDB" id="5420368at2759"/>
<gene>
    <name evidence="2" type="ORF">T310_2091</name>
</gene>